<accession>A0ABN7RM37</accession>
<keyword evidence="3" id="KW-1185">Reference proteome</keyword>
<reference evidence="2 3" key="1">
    <citation type="submission" date="2021-04" db="EMBL/GenBank/DDBJ databases">
        <authorList>
            <person name="Bliznina A."/>
        </authorList>
    </citation>
    <scope>NUCLEOTIDE SEQUENCE [LARGE SCALE GENOMIC DNA]</scope>
</reference>
<protein>
    <submittedName>
        <fullName evidence="2">Oidioi.mRNA.OKI2018_I69.PAR.g9745.t1.cds</fullName>
    </submittedName>
</protein>
<feature type="region of interest" description="Disordered" evidence="1">
    <location>
        <begin position="1"/>
        <end position="24"/>
    </location>
</feature>
<organism evidence="2 3">
    <name type="scientific">Oikopleura dioica</name>
    <name type="common">Tunicate</name>
    <dbReference type="NCBI Taxonomy" id="34765"/>
    <lineage>
        <taxon>Eukaryota</taxon>
        <taxon>Metazoa</taxon>
        <taxon>Chordata</taxon>
        <taxon>Tunicata</taxon>
        <taxon>Appendicularia</taxon>
        <taxon>Copelata</taxon>
        <taxon>Oikopleuridae</taxon>
        <taxon>Oikopleura</taxon>
    </lineage>
</organism>
<dbReference type="Proteomes" id="UP001158576">
    <property type="component" value="Chromosome PAR"/>
</dbReference>
<proteinExistence type="predicted"/>
<name>A0ABN7RM37_OIKDI</name>
<feature type="compositionally biased region" description="Polar residues" evidence="1">
    <location>
        <begin position="1"/>
        <end position="12"/>
    </location>
</feature>
<evidence type="ECO:0000313" key="3">
    <source>
        <dbReference type="Proteomes" id="UP001158576"/>
    </source>
</evidence>
<dbReference type="EMBL" id="OU015568">
    <property type="protein sequence ID" value="CAG5080940.1"/>
    <property type="molecule type" value="Genomic_DNA"/>
</dbReference>
<sequence length="117" mass="13068">MSDGEISTSERLQTIEIGGSAGSDYQGETLFAELGPPENVDELLDSLFEKEEIRAEQRWNFSTSTFELIPKTVARDLEFLDPVFVKVPSQSEKDFRSRTNTADSGFGEFNNHTSANL</sequence>
<evidence type="ECO:0000313" key="2">
    <source>
        <dbReference type="EMBL" id="CAG5080940.1"/>
    </source>
</evidence>
<gene>
    <name evidence="2" type="ORF">OKIOD_LOCUS1303</name>
</gene>
<feature type="region of interest" description="Disordered" evidence="1">
    <location>
        <begin position="91"/>
        <end position="117"/>
    </location>
</feature>
<evidence type="ECO:0000256" key="1">
    <source>
        <dbReference type="SAM" id="MobiDB-lite"/>
    </source>
</evidence>